<evidence type="ECO:0000259" key="15">
    <source>
        <dbReference type="Pfam" id="PF21316"/>
    </source>
</evidence>
<keyword evidence="6 10" id="KW-0645">Protease</keyword>
<dbReference type="InterPro" id="IPR022229">
    <property type="entry name" value="TPPII_Ig-like-2"/>
</dbReference>
<dbReference type="FunFam" id="1.25.40.710:FF:000007">
    <property type="entry name" value="Tripeptidyl-peptidase 2"/>
    <property type="match status" value="1"/>
</dbReference>
<evidence type="ECO:0000256" key="6">
    <source>
        <dbReference type="ARBA" id="ARBA00022670"/>
    </source>
</evidence>
<dbReference type="Gene3D" id="3.40.50.200">
    <property type="entry name" value="Peptidase S8/S53 domain"/>
    <property type="match status" value="1"/>
</dbReference>
<accession>E3LRC6</accession>
<evidence type="ECO:0000313" key="16">
    <source>
        <dbReference type="EMBL" id="EFP07507.1"/>
    </source>
</evidence>
<feature type="active site" description="Charge relay system" evidence="10">
    <location>
        <position position="500"/>
    </location>
</feature>
<dbReference type="InterPro" id="IPR046939">
    <property type="entry name" value="TPPII_C_sf"/>
</dbReference>
<dbReference type="FunCoup" id="E3LRC6">
    <property type="interactions" value="3456"/>
</dbReference>
<name>E3LRC6_CAERE</name>
<keyword evidence="8 10" id="KW-0720">Serine protease</keyword>
<dbReference type="Pfam" id="PF21316">
    <property type="entry name" value="TPPII_GBD"/>
    <property type="match status" value="1"/>
</dbReference>
<dbReference type="PRINTS" id="PR00723">
    <property type="entry name" value="SUBTILISIN"/>
</dbReference>
<dbReference type="Pfam" id="PF12583">
    <property type="entry name" value="TPPII_C"/>
    <property type="match status" value="1"/>
</dbReference>
<dbReference type="SUPFAM" id="SSF52743">
    <property type="entry name" value="Subtilisin-like"/>
    <property type="match status" value="1"/>
</dbReference>
<dbReference type="GO" id="GO:0010884">
    <property type="term" value="P:positive regulation of lipid storage"/>
    <property type="evidence" value="ECO:0007669"/>
    <property type="project" value="EnsemblMetazoa"/>
</dbReference>
<dbReference type="OMA" id="SLRDFQC"/>
<evidence type="ECO:0000313" key="17">
    <source>
        <dbReference type="Proteomes" id="UP000008281"/>
    </source>
</evidence>
<dbReference type="PANTHER" id="PTHR43806">
    <property type="entry name" value="PEPTIDASE S8"/>
    <property type="match status" value="1"/>
</dbReference>
<dbReference type="InterPro" id="IPR046940">
    <property type="entry name" value="TPPII_Ig-like_sf"/>
</dbReference>
<keyword evidence="17" id="KW-1185">Reference proteome</keyword>
<dbReference type="PROSITE" id="PS00137">
    <property type="entry name" value="SUBTILASE_HIS"/>
    <property type="match status" value="1"/>
</dbReference>
<evidence type="ECO:0000256" key="3">
    <source>
        <dbReference type="ARBA" id="ARBA00012462"/>
    </source>
</evidence>
<feature type="domain" description="Peptidase S8/S53" evidence="11">
    <location>
        <begin position="84"/>
        <end position="551"/>
    </location>
</feature>
<dbReference type="GO" id="GO:0005829">
    <property type="term" value="C:cytosol"/>
    <property type="evidence" value="ECO:0007669"/>
    <property type="project" value="TreeGrafter"/>
</dbReference>
<dbReference type="Gene3D" id="2.60.40.3170">
    <property type="match status" value="1"/>
</dbReference>
<dbReference type="InterPro" id="IPR000209">
    <property type="entry name" value="Peptidase_S8/S53_dom"/>
</dbReference>
<dbReference type="InterPro" id="IPR023828">
    <property type="entry name" value="Peptidase_S8_Ser-AS"/>
</dbReference>
<keyword evidence="5" id="KW-0031">Aminopeptidase</keyword>
<feature type="domain" description="Tripeptidyl-peptidase II galactose-binding" evidence="15">
    <location>
        <begin position="714"/>
        <end position="794"/>
    </location>
</feature>
<dbReference type="PROSITE" id="PS51892">
    <property type="entry name" value="SUBTILASE"/>
    <property type="match status" value="1"/>
</dbReference>
<dbReference type="PROSITE" id="PS00138">
    <property type="entry name" value="SUBTILASE_SER"/>
    <property type="match status" value="1"/>
</dbReference>
<evidence type="ECO:0000256" key="4">
    <source>
        <dbReference type="ARBA" id="ARBA00020244"/>
    </source>
</evidence>
<dbReference type="GO" id="GO:0004252">
    <property type="term" value="F:serine-type endopeptidase activity"/>
    <property type="evidence" value="ECO:0007669"/>
    <property type="project" value="UniProtKB-UniRule"/>
</dbReference>
<sequence>MIVIRNGQRISYLSFCRFSTRSLSTQHFQKTPLLLAVRPKVASIFKMTSSPPEIVPQQPLDALLLNKTDTEQDMFLTKYPTYDGRDILIAILDTGVDPSLPGMQVTTTGERKMFDVIDCSGAGDVDTSTTRTVKDKAIEGLSGRKLTIPDKWKCPTGVFHVGIKPIFELYTKGVKTRVISERKEDVVTPSHNLSAAEALKQLTEHEKLVGGTSDKISDKWDREDLACKVDFLKSMSSVSDIGPVADVVTWHDGESWNVCIDTSFRGRLGMCNVLGSFRETGDYAYLTDKDSVVYTVRVSPDGNLTEIAVPSGAHGSHVAGIAAANYPDNPQKNGLAPGAKILSLNIGDHRLGAMETGQAMTRAFNLCAELKVDVININMDSKTLESLFFRRVIEEARRLIDRKDVIYVCSAGNQGPALSTVGAPGGTTTGVIGIGAYLTAESADTLYGVYKPVDSNIYPWSSRGPCQDGKLGVSLVAPAAAFAGVPQYCRQSMQMMNGTSMSSPNAAGNVACMLSGLKQQNLKWTPYTVRMALENTAFPLPNIDSFSQGQGMIKIATAFEKLSEMLANKVFPSRLTHFEVKVSDHCKKSKGIYIREPNWNGPQEFTIGVEPIFQNHQTDDNLPAISFEKQVILQSTAPWVSHPQTMFVVAQERTMVVTVDASKAPKGASYTEIVGIDTADPSLGPIFRIPITVIIPEKVAVDQYTSKIVGKSGVSERRFVQIPSWATSAKITLKSSNKDEMDRFTLHTVYIEDDKCSRNTETQKIQGPIGNEWNKSITVQGGKTLEACVVRPWSRGKTPVDIDMIIDFFGVQKPSSIALIHGAASCPIRIQAAPTKGIDIAPAIALKSLVVSLKPQSAKVEALGPRDLFLTSGLQVNRLLLTYQLKIQKSSEVQLQFAGLTSYLYESPVDCVLFQIFGANKSYVGAASSYPDRWTQKLEKGEYTIQAQIRHPDEQVLQGLKEIPLLVHSKLGSKVSVELAASASDALMGKESKFSGKSLLPCQEMTVYAMNVADDKLPKNITLTSGSFLTGTFSALKDSDLSAVDKSEVIYYLSEYSTRAAKGLSMVTTKKDKNQKEEMTEAIRDLEVSWVPKLTDEKAAKEFFDTCLQKYPDHLPLLQNRVKQLMQTKLSDQTTENIQKVVELCAKILEITKPNEVLQFLSVKQEHDDDILTVEKWLAVTGGNEEQRKDAAKVVSSFNDRKSATILALQALASLEQDLEMRKSAKNIPASIQYGGVTPLIFGRKQGEVVNKKSDSFDALKTKAEQIDAVVSEELKKLDAHWTGNQFYVKLLVWLSADDSKTALISAKHAAALGQFGRCAKMLNKAGDELKASATDSQAVDSTLAEVCENQEWNHLSTYFKNLALIKNRASFRLF</sequence>
<evidence type="ECO:0000256" key="2">
    <source>
        <dbReference type="ARBA" id="ARBA00011073"/>
    </source>
</evidence>
<dbReference type="Pfam" id="PF00082">
    <property type="entry name" value="Peptidase_S8"/>
    <property type="match status" value="1"/>
</dbReference>
<evidence type="ECO:0000256" key="5">
    <source>
        <dbReference type="ARBA" id="ARBA00022438"/>
    </source>
</evidence>
<dbReference type="InParanoid" id="E3LRC6"/>
<dbReference type="GO" id="GO:0008240">
    <property type="term" value="F:tripeptidyl-peptidase activity"/>
    <property type="evidence" value="ECO:0007669"/>
    <property type="project" value="UniProtKB-EC"/>
</dbReference>
<dbReference type="InterPro" id="IPR048384">
    <property type="entry name" value="TPPII_GBD"/>
</dbReference>
<dbReference type="PANTHER" id="PTHR43806:SF14">
    <property type="entry name" value="TRIPEPTIDYL-PEPTIDASE 2"/>
    <property type="match status" value="1"/>
</dbReference>
<dbReference type="GO" id="GO:0006508">
    <property type="term" value="P:proteolysis"/>
    <property type="evidence" value="ECO:0007669"/>
    <property type="project" value="UniProtKB-KW"/>
</dbReference>
<evidence type="ECO:0000256" key="8">
    <source>
        <dbReference type="ARBA" id="ARBA00022825"/>
    </source>
</evidence>
<dbReference type="InterPro" id="IPR050131">
    <property type="entry name" value="Peptidase_S8_subtilisin-like"/>
</dbReference>
<dbReference type="FunFam" id="3.40.50.200:FF:000003">
    <property type="entry name" value="Tripeptidyl peptidase 2"/>
    <property type="match status" value="1"/>
</dbReference>
<evidence type="ECO:0000259" key="12">
    <source>
        <dbReference type="Pfam" id="PF12580"/>
    </source>
</evidence>
<dbReference type="HOGENOM" id="CLU_003084_1_0_1"/>
<reference evidence="16" key="1">
    <citation type="submission" date="2007-07" db="EMBL/GenBank/DDBJ databases">
        <title>PCAP assembly of the Caenorhabditis remanei genome.</title>
        <authorList>
            <consortium name="The Caenorhabditis remanei Sequencing Consortium"/>
            <person name="Wilson R.K."/>
        </authorList>
    </citation>
    <scope>NUCLEOTIDE SEQUENCE [LARGE SCALE GENOMIC DNA]</scope>
    <source>
        <strain evidence="16">PB4641</strain>
    </source>
</reference>
<evidence type="ECO:0000256" key="7">
    <source>
        <dbReference type="ARBA" id="ARBA00022801"/>
    </source>
</evidence>
<dbReference type="EC" id="3.4.14.10" evidence="3"/>
<evidence type="ECO:0000256" key="1">
    <source>
        <dbReference type="ARBA" id="ARBA00001910"/>
    </source>
</evidence>
<dbReference type="eggNOG" id="KOG1114">
    <property type="taxonomic scope" value="Eukaryota"/>
</dbReference>
<dbReference type="InterPro" id="IPR036852">
    <property type="entry name" value="Peptidase_S8/S53_dom_sf"/>
</dbReference>
<dbReference type="EMBL" id="DS268413">
    <property type="protein sequence ID" value="EFP07507.1"/>
    <property type="molecule type" value="Genomic_DNA"/>
</dbReference>
<protein>
    <recommendedName>
        <fullName evidence="4">Tripeptidyl-peptidase 2</fullName>
        <ecNumber evidence="3">3.4.14.10</ecNumber>
    </recommendedName>
    <alternativeName>
        <fullName evidence="9">Tripeptidyl aminopeptidase</fullName>
    </alternativeName>
</protein>
<gene>
    <name evidence="16" type="ORF">CRE_26321</name>
</gene>
<feature type="active site" description="Charge relay system" evidence="10">
    <location>
        <position position="93"/>
    </location>
</feature>
<feature type="domain" description="Tripeptidyl peptidase II C-terminal" evidence="13">
    <location>
        <begin position="1068"/>
        <end position="1129"/>
    </location>
</feature>
<comment type="similarity">
    <text evidence="2 10">Belongs to the peptidase S8 family.</text>
</comment>
<evidence type="ECO:0000259" key="11">
    <source>
        <dbReference type="Pfam" id="PF00082"/>
    </source>
</evidence>
<evidence type="ECO:0000259" key="13">
    <source>
        <dbReference type="Pfam" id="PF12583"/>
    </source>
</evidence>
<feature type="active site" description="Charge relay system" evidence="10">
    <location>
        <position position="314"/>
    </location>
</feature>
<dbReference type="Pfam" id="PF12580">
    <property type="entry name" value="TPPII"/>
    <property type="match status" value="1"/>
</dbReference>
<proteinExistence type="inferred from homology"/>
<comment type="catalytic activity">
    <reaction evidence="1">
        <text>Release of an N-terminal tripeptide from a polypeptide.</text>
        <dbReference type="EC" id="3.4.14.10"/>
    </reaction>
</comment>
<dbReference type="OrthoDB" id="10256524at2759"/>
<dbReference type="STRING" id="31234.E3LRC6"/>
<dbReference type="InterPro" id="IPR022398">
    <property type="entry name" value="Peptidase_S8_His-AS"/>
</dbReference>
<feature type="domain" description="Tripeptidyl-peptidase II first Ig-like" evidence="14">
    <location>
        <begin position="577"/>
        <end position="694"/>
    </location>
</feature>
<organism evidence="17">
    <name type="scientific">Caenorhabditis remanei</name>
    <name type="common">Caenorhabditis vulgaris</name>
    <dbReference type="NCBI Taxonomy" id="31234"/>
    <lineage>
        <taxon>Eukaryota</taxon>
        <taxon>Metazoa</taxon>
        <taxon>Ecdysozoa</taxon>
        <taxon>Nematoda</taxon>
        <taxon>Chromadorea</taxon>
        <taxon>Rhabditida</taxon>
        <taxon>Rhabditina</taxon>
        <taxon>Rhabditomorpha</taxon>
        <taxon>Rhabditoidea</taxon>
        <taxon>Rhabditidae</taxon>
        <taxon>Peloderinae</taxon>
        <taxon>Caenorhabditis</taxon>
    </lineage>
</organism>
<feature type="domain" description="Tripeptidyl peptidase II second Ig-like" evidence="12">
    <location>
        <begin position="837"/>
        <end position="1021"/>
    </location>
</feature>
<dbReference type="Pfam" id="PF21223">
    <property type="entry name" value="TPPII_Ig-like-1"/>
    <property type="match status" value="1"/>
</dbReference>
<evidence type="ECO:0000256" key="9">
    <source>
        <dbReference type="ARBA" id="ARBA00032232"/>
    </source>
</evidence>
<evidence type="ECO:0000259" key="14">
    <source>
        <dbReference type="Pfam" id="PF21223"/>
    </source>
</evidence>
<dbReference type="InterPro" id="IPR015500">
    <property type="entry name" value="Peptidase_S8_subtilisin-rel"/>
</dbReference>
<dbReference type="GO" id="GO:0004177">
    <property type="term" value="F:aminopeptidase activity"/>
    <property type="evidence" value="ECO:0007669"/>
    <property type="project" value="UniProtKB-KW"/>
</dbReference>
<dbReference type="Proteomes" id="UP000008281">
    <property type="component" value="Unassembled WGS sequence"/>
</dbReference>
<keyword evidence="7 10" id="KW-0378">Hydrolase</keyword>
<dbReference type="Gene3D" id="1.25.40.710">
    <property type="match status" value="1"/>
</dbReference>
<dbReference type="InterPro" id="IPR048383">
    <property type="entry name" value="TPPII_Ig-like-1"/>
</dbReference>
<dbReference type="Gene3D" id="2.20.25.690">
    <property type="match status" value="1"/>
</dbReference>
<dbReference type="InterPro" id="IPR022232">
    <property type="entry name" value="TPPII_C_art"/>
</dbReference>
<evidence type="ECO:0000256" key="10">
    <source>
        <dbReference type="PROSITE-ProRule" id="PRU01240"/>
    </source>
</evidence>